<sequence>MTAAENITFAISRDSLWFIAIDFVIGKHECFS</sequence>
<dbReference type="EMBL" id="LVVM01004856">
    <property type="protein sequence ID" value="OJA11944.1"/>
    <property type="molecule type" value="Genomic_DNA"/>
</dbReference>
<evidence type="ECO:0000313" key="2">
    <source>
        <dbReference type="Proteomes" id="UP000183567"/>
    </source>
</evidence>
<keyword evidence="2" id="KW-1185">Reference proteome</keyword>
<dbReference type="AlphaFoldDB" id="A0A1J8QF27"/>
<gene>
    <name evidence="1" type="ORF">AZE42_09904</name>
</gene>
<evidence type="ECO:0000313" key="1">
    <source>
        <dbReference type="EMBL" id="OJA11944.1"/>
    </source>
</evidence>
<dbReference type="Proteomes" id="UP000183567">
    <property type="component" value="Unassembled WGS sequence"/>
</dbReference>
<organism evidence="1 2">
    <name type="scientific">Rhizopogon vesiculosus</name>
    <dbReference type="NCBI Taxonomy" id="180088"/>
    <lineage>
        <taxon>Eukaryota</taxon>
        <taxon>Fungi</taxon>
        <taxon>Dikarya</taxon>
        <taxon>Basidiomycota</taxon>
        <taxon>Agaricomycotina</taxon>
        <taxon>Agaricomycetes</taxon>
        <taxon>Agaricomycetidae</taxon>
        <taxon>Boletales</taxon>
        <taxon>Suillineae</taxon>
        <taxon>Rhizopogonaceae</taxon>
        <taxon>Rhizopogon</taxon>
    </lineage>
</organism>
<accession>A0A1J8QF27</accession>
<reference evidence="1 2" key="1">
    <citation type="submission" date="2016-03" db="EMBL/GenBank/DDBJ databases">
        <title>Comparative genomics of the ectomycorrhizal sister species Rhizopogon vinicolor and Rhizopogon vesiculosus (Basidiomycota: Boletales) reveals a divergence of the mating type B locus.</title>
        <authorList>
            <person name="Mujic A.B."/>
            <person name="Kuo A."/>
            <person name="Tritt A."/>
            <person name="Lipzen A."/>
            <person name="Chen C."/>
            <person name="Johnson J."/>
            <person name="Sharma A."/>
            <person name="Barry K."/>
            <person name="Grigoriev I.V."/>
            <person name="Spatafora J.W."/>
        </authorList>
    </citation>
    <scope>NUCLEOTIDE SEQUENCE [LARGE SCALE GENOMIC DNA]</scope>
    <source>
        <strain evidence="1 2">AM-OR11-056</strain>
    </source>
</reference>
<comment type="caution">
    <text evidence="1">The sequence shown here is derived from an EMBL/GenBank/DDBJ whole genome shotgun (WGS) entry which is preliminary data.</text>
</comment>
<name>A0A1J8QF27_9AGAM</name>
<proteinExistence type="predicted"/>
<protein>
    <submittedName>
        <fullName evidence="1">Uncharacterized protein</fullName>
    </submittedName>
</protein>